<protein>
    <submittedName>
        <fullName evidence="1">Uncharacterized protein</fullName>
    </submittedName>
</protein>
<dbReference type="Proteomes" id="UP001501074">
    <property type="component" value="Unassembled WGS sequence"/>
</dbReference>
<evidence type="ECO:0000313" key="2">
    <source>
        <dbReference type="Proteomes" id="UP001501074"/>
    </source>
</evidence>
<organism evidence="1 2">
    <name type="scientific">Kineosporia mesophila</name>
    <dbReference type="NCBI Taxonomy" id="566012"/>
    <lineage>
        <taxon>Bacteria</taxon>
        <taxon>Bacillati</taxon>
        <taxon>Actinomycetota</taxon>
        <taxon>Actinomycetes</taxon>
        <taxon>Kineosporiales</taxon>
        <taxon>Kineosporiaceae</taxon>
        <taxon>Kineosporia</taxon>
    </lineage>
</organism>
<dbReference type="EMBL" id="BAAAZO010000001">
    <property type="protein sequence ID" value="GAA3593554.1"/>
    <property type="molecule type" value="Genomic_DNA"/>
</dbReference>
<accession>A0ABP6Z210</accession>
<gene>
    <name evidence="1" type="ORF">GCM10022223_05580</name>
</gene>
<proteinExistence type="predicted"/>
<comment type="caution">
    <text evidence="1">The sequence shown here is derived from an EMBL/GenBank/DDBJ whole genome shotgun (WGS) entry which is preliminary data.</text>
</comment>
<sequence>MVFGSPGLPIENVDQLKLHGTLYNEQAKGDWLVGESWATGFDPSFMADTVQLDTGASIATDNTPLAASHGHSEYLNRRTTSQNNLAAVIAGHPEQTVEKK</sequence>
<reference evidence="2" key="1">
    <citation type="journal article" date="2019" name="Int. J. Syst. Evol. Microbiol.">
        <title>The Global Catalogue of Microorganisms (GCM) 10K type strain sequencing project: providing services to taxonomists for standard genome sequencing and annotation.</title>
        <authorList>
            <consortium name="The Broad Institute Genomics Platform"/>
            <consortium name="The Broad Institute Genome Sequencing Center for Infectious Disease"/>
            <person name="Wu L."/>
            <person name="Ma J."/>
        </authorList>
    </citation>
    <scope>NUCLEOTIDE SEQUENCE [LARGE SCALE GENOMIC DNA]</scope>
    <source>
        <strain evidence="2">JCM 16902</strain>
    </source>
</reference>
<dbReference type="RefSeq" id="WP_231489454.1">
    <property type="nucleotide sequence ID" value="NZ_BAAAZO010000001.1"/>
</dbReference>
<keyword evidence="2" id="KW-1185">Reference proteome</keyword>
<evidence type="ECO:0000313" key="1">
    <source>
        <dbReference type="EMBL" id="GAA3593554.1"/>
    </source>
</evidence>
<name>A0ABP6Z210_9ACTN</name>